<keyword evidence="6" id="KW-0862">Zinc</keyword>
<proteinExistence type="inferred from homology"/>
<dbReference type="RefSeq" id="WP_144591948.1">
    <property type="nucleotide sequence ID" value="NZ_VJWX01000397.1"/>
</dbReference>
<dbReference type="OrthoDB" id="9802035at2"/>
<evidence type="ECO:0000313" key="11">
    <source>
        <dbReference type="Proteomes" id="UP000320011"/>
    </source>
</evidence>
<dbReference type="PANTHER" id="PTHR30134">
    <property type="entry name" value="HYDROGENASE PROTEIN ASSEMBLY PROTEIN, NICKEL CHAPERONE"/>
    <property type="match status" value="1"/>
</dbReference>
<evidence type="ECO:0000256" key="6">
    <source>
        <dbReference type="ARBA" id="ARBA00022833"/>
    </source>
</evidence>
<dbReference type="CDD" id="cd05390">
    <property type="entry name" value="HypB"/>
    <property type="match status" value="1"/>
</dbReference>
<evidence type="ECO:0000256" key="1">
    <source>
        <dbReference type="ARBA" id="ARBA00006211"/>
    </source>
</evidence>
<sequence length="275" mass="29999">MCATCGCSDEAGVRIDGLAQPRAHEHGGDHEHEHPHGHGHDHGHGHGSRTVLLEQDVLAKNDLFARRNRSWLHEQDVLAVNLMSAPGAGKTTLLERTVRTLAAESPVCVVEGDQETRLDADRIRSAGAPVVQVNTGAGCHLDAAMLRRALDTLDPPAGAVLFVENVGNLVCPALFDLGEHYRVVLLSVTEGQDKPLKYPHMFTGADLVVVNKIDLLPHVDFRFEAFEHDVRSINPRVEILSLSATRGTGLPAWFQWLRGHRAPSRHLTAEVEGTP</sequence>
<dbReference type="PANTHER" id="PTHR30134:SF2">
    <property type="entry name" value="HYDROGENASE MATURATION FACTOR HYPB"/>
    <property type="match status" value="1"/>
</dbReference>
<gene>
    <name evidence="10" type="primary">hypB</name>
    <name evidence="10" type="ORF">FNH05_28575</name>
</gene>
<accession>A0A558B3S2</accession>
<comment type="similarity">
    <text evidence="1">Belongs to the SIMIBI class G3E GTPase family. HypB/HupM subfamily.</text>
</comment>
<keyword evidence="5" id="KW-0378">Hydrolase</keyword>
<dbReference type="NCBIfam" id="TIGR00073">
    <property type="entry name" value="hypB"/>
    <property type="match status" value="1"/>
</dbReference>
<dbReference type="InterPro" id="IPR003495">
    <property type="entry name" value="CobW/HypB/UreG_nucleotide-bd"/>
</dbReference>
<dbReference type="GO" id="GO:0016151">
    <property type="term" value="F:nickel cation binding"/>
    <property type="evidence" value="ECO:0007669"/>
    <property type="project" value="InterPro"/>
</dbReference>
<feature type="region of interest" description="Disordered" evidence="8">
    <location>
        <begin position="22"/>
        <end position="48"/>
    </location>
</feature>
<dbReference type="AlphaFoldDB" id="A0A558B3S2"/>
<dbReference type="GO" id="GO:0005525">
    <property type="term" value="F:GTP binding"/>
    <property type="evidence" value="ECO:0007669"/>
    <property type="project" value="UniProtKB-KW"/>
</dbReference>
<evidence type="ECO:0000313" key="10">
    <source>
        <dbReference type="EMBL" id="TVT31146.1"/>
    </source>
</evidence>
<dbReference type="Gene3D" id="3.40.50.300">
    <property type="entry name" value="P-loop containing nucleotide triphosphate hydrolases"/>
    <property type="match status" value="1"/>
</dbReference>
<dbReference type="InterPro" id="IPR004392">
    <property type="entry name" value="Hyd_mat_HypB"/>
</dbReference>
<dbReference type="GO" id="GO:0051604">
    <property type="term" value="P:protein maturation"/>
    <property type="evidence" value="ECO:0007669"/>
    <property type="project" value="InterPro"/>
</dbReference>
<evidence type="ECO:0000256" key="2">
    <source>
        <dbReference type="ARBA" id="ARBA00022596"/>
    </source>
</evidence>
<comment type="caution">
    <text evidence="10">The sequence shown here is derived from an EMBL/GenBank/DDBJ whole genome shotgun (WGS) entry which is preliminary data.</text>
</comment>
<keyword evidence="4" id="KW-0547">Nucleotide-binding</keyword>
<evidence type="ECO:0000256" key="5">
    <source>
        <dbReference type="ARBA" id="ARBA00022801"/>
    </source>
</evidence>
<dbReference type="EMBL" id="VJWX01000397">
    <property type="protein sequence ID" value="TVT31146.1"/>
    <property type="molecule type" value="Genomic_DNA"/>
</dbReference>
<dbReference type="GO" id="GO:0008270">
    <property type="term" value="F:zinc ion binding"/>
    <property type="evidence" value="ECO:0007669"/>
    <property type="project" value="TreeGrafter"/>
</dbReference>
<feature type="compositionally biased region" description="Basic and acidic residues" evidence="8">
    <location>
        <begin position="22"/>
        <end position="44"/>
    </location>
</feature>
<keyword evidence="11" id="KW-1185">Reference proteome</keyword>
<keyword evidence="2" id="KW-0533">Nickel</keyword>
<evidence type="ECO:0000256" key="8">
    <source>
        <dbReference type="SAM" id="MobiDB-lite"/>
    </source>
</evidence>
<reference evidence="10 11" key="1">
    <citation type="submission" date="2019-07" db="EMBL/GenBank/DDBJ databases">
        <authorList>
            <person name="Duangmal K."/>
            <person name="Teo W.F.A."/>
        </authorList>
    </citation>
    <scope>NUCLEOTIDE SEQUENCE [LARGE SCALE GENOMIC DNA]</scope>
    <source>
        <strain evidence="10 11">TBRC 6029</strain>
    </source>
</reference>
<keyword evidence="7" id="KW-0342">GTP-binding</keyword>
<dbReference type="Pfam" id="PF02492">
    <property type="entry name" value="cobW"/>
    <property type="match status" value="1"/>
</dbReference>
<dbReference type="GO" id="GO:0003924">
    <property type="term" value="F:GTPase activity"/>
    <property type="evidence" value="ECO:0007669"/>
    <property type="project" value="InterPro"/>
</dbReference>
<reference evidence="10 11" key="2">
    <citation type="submission" date="2019-08" db="EMBL/GenBank/DDBJ databases">
        <title>Amycolatopsis acidicola sp. nov., isolated from peat swamp forest soil.</title>
        <authorList>
            <person name="Srisuk N."/>
        </authorList>
    </citation>
    <scope>NUCLEOTIDE SEQUENCE [LARGE SCALE GENOMIC DNA]</scope>
    <source>
        <strain evidence="10 11">TBRC 6029</strain>
    </source>
</reference>
<evidence type="ECO:0000256" key="3">
    <source>
        <dbReference type="ARBA" id="ARBA00022723"/>
    </source>
</evidence>
<dbReference type="SUPFAM" id="SSF52540">
    <property type="entry name" value="P-loop containing nucleoside triphosphate hydrolases"/>
    <property type="match status" value="1"/>
</dbReference>
<name>A0A558B3S2_9PSEU</name>
<dbReference type="InterPro" id="IPR027417">
    <property type="entry name" value="P-loop_NTPase"/>
</dbReference>
<evidence type="ECO:0000259" key="9">
    <source>
        <dbReference type="Pfam" id="PF02492"/>
    </source>
</evidence>
<dbReference type="Proteomes" id="UP000320011">
    <property type="component" value="Unassembled WGS sequence"/>
</dbReference>
<keyword evidence="3" id="KW-0479">Metal-binding</keyword>
<evidence type="ECO:0000256" key="7">
    <source>
        <dbReference type="ARBA" id="ARBA00023134"/>
    </source>
</evidence>
<feature type="domain" description="CobW/HypB/UreG nucleotide-binding" evidence="9">
    <location>
        <begin position="80"/>
        <end position="240"/>
    </location>
</feature>
<evidence type="ECO:0000256" key="4">
    <source>
        <dbReference type="ARBA" id="ARBA00022741"/>
    </source>
</evidence>
<organism evidence="10 11">
    <name type="scientific">Amycolatopsis rhizosphaerae</name>
    <dbReference type="NCBI Taxonomy" id="2053003"/>
    <lineage>
        <taxon>Bacteria</taxon>
        <taxon>Bacillati</taxon>
        <taxon>Actinomycetota</taxon>
        <taxon>Actinomycetes</taxon>
        <taxon>Pseudonocardiales</taxon>
        <taxon>Pseudonocardiaceae</taxon>
        <taxon>Amycolatopsis</taxon>
    </lineage>
</organism>
<protein>
    <submittedName>
        <fullName evidence="10">Hydrogenase nickel incorporation protein HypB</fullName>
    </submittedName>
</protein>